<dbReference type="PANTHER" id="PTHR43649">
    <property type="entry name" value="ARABINOSE-BINDING PROTEIN-RELATED"/>
    <property type="match status" value="1"/>
</dbReference>
<dbReference type="EMBL" id="CP118157">
    <property type="protein sequence ID" value="WOF24780.1"/>
    <property type="molecule type" value="Genomic_DNA"/>
</dbReference>
<proteinExistence type="predicted"/>
<dbReference type="Gene3D" id="3.40.190.10">
    <property type="entry name" value="Periplasmic binding protein-like II"/>
    <property type="match status" value="2"/>
</dbReference>
<dbReference type="KEGG" id="mbet:N8K70_00230"/>
<accession>A0AA97I8R5</accession>
<sequence>MRRTTTSLALIGGGALLLSGCGGGGAGDADTIRVAYQKFGNFTQLDDLLHEVKTEFEETHDGLTVELVPIEAQQNDYFTKLALMNQSASTAPDVMYEDTFMIKSDVDAGYLAPLDDYVADWDDWDQFFDNAKQAGLGDDGALYGIPMGTDTRALWYNKELFAQAGLPVPWEPETWQDVLDAAATVKEALPGVIPLNVYSGKPQGEAAAMQGFEMLLYGTDDTLYDTDAAKWVTGSQGFVDALQFIADVYQGGLGPTPQQALDTNVATTVAAEWLPAGELAIALDGSWLSGTWLESGTTPWPEWNDVMAQAPMPTQNGQEPGATSMSGGWTLAMGSGTENPDAAWDFIALALNKDNSKGYDIANSQIAVRSDVADDPEYTAANASFEFFSSLVDVTHYRPATSDYAQISNEITVAMEAVMTGQQTPEEAAAAYDEAVIGIVGEESTQDG</sequence>
<evidence type="ECO:0000313" key="2">
    <source>
        <dbReference type="Proteomes" id="UP001305498"/>
    </source>
</evidence>
<name>A0AA97I8R5_9MICO</name>
<protein>
    <submittedName>
        <fullName evidence="1">Extracellular solute-binding protein</fullName>
    </submittedName>
</protein>
<dbReference type="PROSITE" id="PS51257">
    <property type="entry name" value="PROKAR_LIPOPROTEIN"/>
    <property type="match status" value="1"/>
</dbReference>
<evidence type="ECO:0000313" key="1">
    <source>
        <dbReference type="EMBL" id="WOF24780.1"/>
    </source>
</evidence>
<dbReference type="Proteomes" id="UP001305498">
    <property type="component" value="Chromosome"/>
</dbReference>
<dbReference type="RefSeq" id="WP_317141240.1">
    <property type="nucleotide sequence ID" value="NZ_CP118157.1"/>
</dbReference>
<gene>
    <name evidence="1" type="ORF">N8K70_00230</name>
</gene>
<dbReference type="InterPro" id="IPR006059">
    <property type="entry name" value="SBP"/>
</dbReference>
<dbReference type="InterPro" id="IPR050490">
    <property type="entry name" value="Bact_solute-bd_prot1"/>
</dbReference>
<dbReference type="SUPFAM" id="SSF53850">
    <property type="entry name" value="Periplasmic binding protein-like II"/>
    <property type="match status" value="1"/>
</dbReference>
<dbReference type="PANTHER" id="PTHR43649:SF14">
    <property type="entry name" value="BLR3389 PROTEIN"/>
    <property type="match status" value="1"/>
</dbReference>
<dbReference type="AlphaFoldDB" id="A0AA97I8R5"/>
<dbReference type="Pfam" id="PF01547">
    <property type="entry name" value="SBP_bac_1"/>
    <property type="match status" value="1"/>
</dbReference>
<keyword evidence="2" id="KW-1185">Reference proteome</keyword>
<reference evidence="1 2" key="1">
    <citation type="submission" date="2023-02" db="EMBL/GenBank/DDBJ databases">
        <title>Microbacterium betulae sp. nov., isolated from birch wood.</title>
        <authorList>
            <person name="Pasciak M."/>
            <person name="Pawlik K.J."/>
            <person name="Martynowski D."/>
            <person name="Laczmanski L."/>
            <person name="Ciekot J."/>
            <person name="Szponar B."/>
            <person name="Wojcik-Fatla A."/>
            <person name="Mackiewicz B."/>
            <person name="Farian E."/>
            <person name="Cholewa G."/>
            <person name="Cholewa A."/>
            <person name="Dutkiewicz J."/>
        </authorList>
    </citation>
    <scope>NUCLEOTIDE SEQUENCE [LARGE SCALE GENOMIC DNA]</scope>
    <source>
        <strain evidence="1 2">AB</strain>
    </source>
</reference>
<organism evidence="1 2">
    <name type="scientific">Microbacterium betulae</name>
    <dbReference type="NCBI Taxonomy" id="2981139"/>
    <lineage>
        <taxon>Bacteria</taxon>
        <taxon>Bacillati</taxon>
        <taxon>Actinomycetota</taxon>
        <taxon>Actinomycetes</taxon>
        <taxon>Micrococcales</taxon>
        <taxon>Microbacteriaceae</taxon>
        <taxon>Microbacterium</taxon>
    </lineage>
</organism>